<dbReference type="InterPro" id="IPR003495">
    <property type="entry name" value="CobW/HypB/UreG_nucleotide-bd"/>
</dbReference>
<evidence type="ECO:0000256" key="3">
    <source>
        <dbReference type="ARBA" id="ARBA00023186"/>
    </source>
</evidence>
<dbReference type="SUPFAM" id="SSF52540">
    <property type="entry name" value="P-loop containing nucleoside triphosphate hydrolases"/>
    <property type="match status" value="1"/>
</dbReference>
<dbReference type="PANTHER" id="PTHR13748:SF62">
    <property type="entry name" value="COBW DOMAIN-CONTAINING PROTEIN"/>
    <property type="match status" value="1"/>
</dbReference>
<evidence type="ECO:0000256" key="4">
    <source>
        <dbReference type="ARBA" id="ARBA00034320"/>
    </source>
</evidence>
<gene>
    <name evidence="8" type="ORF">CAL22_14890</name>
</gene>
<dbReference type="GO" id="GO:0000166">
    <property type="term" value="F:nucleotide binding"/>
    <property type="evidence" value="ECO:0007669"/>
    <property type="project" value="UniProtKB-KW"/>
</dbReference>
<evidence type="ECO:0000313" key="9">
    <source>
        <dbReference type="Proteomes" id="UP000216429"/>
    </source>
</evidence>
<dbReference type="GO" id="GO:0005737">
    <property type="term" value="C:cytoplasm"/>
    <property type="evidence" value="ECO:0007669"/>
    <property type="project" value="TreeGrafter"/>
</dbReference>
<evidence type="ECO:0000259" key="7">
    <source>
        <dbReference type="SMART" id="SM00833"/>
    </source>
</evidence>
<dbReference type="InterPro" id="IPR011629">
    <property type="entry name" value="CobW-like_C"/>
</dbReference>
<dbReference type="SUPFAM" id="SSF90002">
    <property type="entry name" value="Hypothetical protein YjiA, C-terminal domain"/>
    <property type="match status" value="1"/>
</dbReference>
<evidence type="ECO:0000256" key="2">
    <source>
        <dbReference type="ARBA" id="ARBA00022801"/>
    </source>
</evidence>
<dbReference type="Gene3D" id="3.40.50.300">
    <property type="entry name" value="P-loop containing nucleotide triphosphate hydrolases"/>
    <property type="match status" value="1"/>
</dbReference>
<dbReference type="Gene3D" id="3.30.1220.10">
    <property type="entry name" value="CobW-like, C-terminal domain"/>
    <property type="match status" value="1"/>
</dbReference>
<evidence type="ECO:0000256" key="5">
    <source>
        <dbReference type="ARBA" id="ARBA00045658"/>
    </source>
</evidence>
<feature type="domain" description="CobW C-terminal" evidence="7">
    <location>
        <begin position="310"/>
        <end position="404"/>
    </location>
</feature>
<evidence type="ECO:0000313" key="8">
    <source>
        <dbReference type="EMBL" id="OZI71148.1"/>
    </source>
</evidence>
<dbReference type="AlphaFoldDB" id="A0A261VAH0"/>
<comment type="function">
    <text evidence="5">Zinc chaperone that directly transfers zinc cofactor to target proteins, thereby activating them. Zinc is transferred from the CXCC motif in the GTPase domain to the zinc binding site in target proteins in a process requiring GTP hydrolysis.</text>
</comment>
<dbReference type="Pfam" id="PF02492">
    <property type="entry name" value="cobW"/>
    <property type="match status" value="1"/>
</dbReference>
<keyword evidence="1" id="KW-0547">Nucleotide-binding</keyword>
<proteinExistence type="inferred from homology"/>
<dbReference type="CDD" id="cd03112">
    <property type="entry name" value="CobW-like"/>
    <property type="match status" value="1"/>
</dbReference>
<organism evidence="8 9">
    <name type="scientific">Bordetella genomosp. 12</name>
    <dbReference type="NCBI Taxonomy" id="463035"/>
    <lineage>
        <taxon>Bacteria</taxon>
        <taxon>Pseudomonadati</taxon>
        <taxon>Pseudomonadota</taxon>
        <taxon>Betaproteobacteria</taxon>
        <taxon>Burkholderiales</taxon>
        <taxon>Alcaligenaceae</taxon>
        <taxon>Bordetella</taxon>
    </lineage>
</organism>
<keyword evidence="3" id="KW-0143">Chaperone</keyword>
<dbReference type="InterPro" id="IPR051316">
    <property type="entry name" value="Zinc-reg_GTPase_activator"/>
</dbReference>
<dbReference type="PANTHER" id="PTHR13748">
    <property type="entry name" value="COBW-RELATED"/>
    <property type="match status" value="1"/>
</dbReference>
<dbReference type="Proteomes" id="UP000216429">
    <property type="component" value="Unassembled WGS sequence"/>
</dbReference>
<dbReference type="GO" id="GO:0016787">
    <property type="term" value="F:hydrolase activity"/>
    <property type="evidence" value="ECO:0007669"/>
    <property type="project" value="UniProtKB-KW"/>
</dbReference>
<sequence length="407" mass="44204">MRGWLRGIQAWVIRALAYPYLPQWPMAHLSWHRQYLQGARGCARQRRRQAVLNWAAGMQSASVGPDAGSKVDTRIGVTVLTGFLGSGKTTLLNRLLREPAYADALVIVNELGEVGVDHVLVRSVDDRIVLLEGGCICCTVAGGLVDTLRDLFMLALQRRIKPFRRVLIETTGMASPAPILFTLRNDAFLAARYVYRGAIAVADGEHLLQHLGRDGEAAPAQQEAAQQLALADVVVVSKGDLVGPDQSARAREAIAELHPGVPIVALDPLAALPAAVMEVSLRAERVEPPALGRWLSAFAGRGRLGRHAGVSHFVLDMVAPLSRGQFFAGMHDIQARYDQGLLRIKGLVCFAGEAFPCVVHGVHRQLYPLEQLPHWPGDGRASRLVFILRGLDPEAVGADVRRALGQD</sequence>
<dbReference type="InterPro" id="IPR027417">
    <property type="entry name" value="P-loop_NTPase"/>
</dbReference>
<comment type="similarity">
    <text evidence="4">Belongs to the SIMIBI class G3E GTPase family. ZNG1 subfamily.</text>
</comment>
<comment type="catalytic activity">
    <reaction evidence="6">
        <text>GTP + H2O = GDP + phosphate + H(+)</text>
        <dbReference type="Rhea" id="RHEA:19669"/>
        <dbReference type="ChEBI" id="CHEBI:15377"/>
        <dbReference type="ChEBI" id="CHEBI:15378"/>
        <dbReference type="ChEBI" id="CHEBI:37565"/>
        <dbReference type="ChEBI" id="CHEBI:43474"/>
        <dbReference type="ChEBI" id="CHEBI:58189"/>
    </reaction>
    <physiologicalReaction direction="left-to-right" evidence="6">
        <dbReference type="Rhea" id="RHEA:19670"/>
    </physiologicalReaction>
</comment>
<dbReference type="SMART" id="SM00833">
    <property type="entry name" value="CobW_C"/>
    <property type="match status" value="1"/>
</dbReference>
<dbReference type="Pfam" id="PF07683">
    <property type="entry name" value="CobW_C"/>
    <property type="match status" value="1"/>
</dbReference>
<name>A0A261VAH0_9BORD</name>
<keyword evidence="2" id="KW-0378">Hydrolase</keyword>
<accession>A0A261VAH0</accession>
<dbReference type="EMBL" id="NEVU01000003">
    <property type="protein sequence ID" value="OZI71148.1"/>
    <property type="molecule type" value="Genomic_DNA"/>
</dbReference>
<evidence type="ECO:0000256" key="1">
    <source>
        <dbReference type="ARBA" id="ARBA00022741"/>
    </source>
</evidence>
<keyword evidence="9" id="KW-1185">Reference proteome</keyword>
<protein>
    <submittedName>
        <fullName evidence="8">Cobalamin biosynthesis protein CobW</fullName>
    </submittedName>
</protein>
<evidence type="ECO:0000256" key="6">
    <source>
        <dbReference type="ARBA" id="ARBA00049117"/>
    </source>
</evidence>
<reference evidence="9" key="1">
    <citation type="submission" date="2017-05" db="EMBL/GenBank/DDBJ databases">
        <title>Complete and WGS of Bordetella genogroups.</title>
        <authorList>
            <person name="Spilker T."/>
            <person name="Lipuma J."/>
        </authorList>
    </citation>
    <scope>NUCLEOTIDE SEQUENCE [LARGE SCALE GENOMIC DNA]</scope>
    <source>
        <strain evidence="9">AU6712</strain>
    </source>
</reference>
<dbReference type="InterPro" id="IPR036627">
    <property type="entry name" value="CobW-likC_sf"/>
</dbReference>
<comment type="caution">
    <text evidence="8">The sequence shown here is derived from an EMBL/GenBank/DDBJ whole genome shotgun (WGS) entry which is preliminary data.</text>
</comment>